<name>A0ABR2Z1D7_9CHLO</name>
<organism evidence="8 9">
    <name type="scientific">Coccomyxa subellipsoidea</name>
    <dbReference type="NCBI Taxonomy" id="248742"/>
    <lineage>
        <taxon>Eukaryota</taxon>
        <taxon>Viridiplantae</taxon>
        <taxon>Chlorophyta</taxon>
        <taxon>core chlorophytes</taxon>
        <taxon>Trebouxiophyceae</taxon>
        <taxon>Trebouxiophyceae incertae sedis</taxon>
        <taxon>Coccomyxaceae</taxon>
        <taxon>Coccomyxa</taxon>
    </lineage>
</organism>
<evidence type="ECO:0000313" key="8">
    <source>
        <dbReference type="EMBL" id="KAK9917771.1"/>
    </source>
</evidence>
<dbReference type="PRINTS" id="PR00625">
    <property type="entry name" value="JDOMAIN"/>
</dbReference>
<dbReference type="InterPro" id="IPR018253">
    <property type="entry name" value="DnaJ_domain_CS"/>
</dbReference>
<dbReference type="SUPFAM" id="SSF46565">
    <property type="entry name" value="Chaperone J-domain"/>
    <property type="match status" value="1"/>
</dbReference>
<dbReference type="Gene3D" id="1.10.287.110">
    <property type="entry name" value="DnaJ domain"/>
    <property type="match status" value="1"/>
</dbReference>
<dbReference type="PANTHER" id="PTHR43908">
    <property type="entry name" value="AT29763P-RELATED"/>
    <property type="match status" value="1"/>
</dbReference>
<dbReference type="InterPro" id="IPR036869">
    <property type="entry name" value="J_dom_sf"/>
</dbReference>
<keyword evidence="5" id="KW-0472">Membrane</keyword>
<accession>A0ABR2Z1D7</accession>
<sequence length="298" mass="33864">MVAPARESSGPSAREDSSTREKRELVVKITRTKCYYQILGIERKATDEEIKRAYRKLALKLHPDKCSVQGADEAFKAVSRAFSCLSDAQKRAAYDRYGEETQGMSGRANGAGPGHPFANQEFDPEELFNMFFNGGFGGTRGPVFRTHFGGVPPGPWRQARQPQGPPQPVNPVTQLLHFLPVVLLLLFTFLQMPGQPVYSMDMVAEYRNQVKTARLGVPYYVKDVTAFQRSHPKGGRERSRLENEVETLLRERLEQQCYAERVNQQRLYRWGQAERAKAFPLPHCEELKATFGSTRMYI</sequence>
<keyword evidence="3" id="KW-0256">Endoplasmic reticulum</keyword>
<feature type="compositionally biased region" description="Basic and acidic residues" evidence="6">
    <location>
        <begin position="13"/>
        <end position="22"/>
    </location>
</feature>
<gene>
    <name evidence="8" type="ORF">WJX75_008039</name>
</gene>
<dbReference type="CDD" id="cd06257">
    <property type="entry name" value="DnaJ"/>
    <property type="match status" value="1"/>
</dbReference>
<dbReference type="InterPro" id="IPR051100">
    <property type="entry name" value="DnaJ_subfamily_B/C"/>
</dbReference>
<feature type="region of interest" description="Disordered" evidence="6">
    <location>
        <begin position="1"/>
        <end position="22"/>
    </location>
</feature>
<dbReference type="InterPro" id="IPR015399">
    <property type="entry name" value="DUF1977_DnaJ-like"/>
</dbReference>
<dbReference type="EMBL" id="JALJOT010000002">
    <property type="protein sequence ID" value="KAK9917771.1"/>
    <property type="molecule type" value="Genomic_DNA"/>
</dbReference>
<evidence type="ECO:0000256" key="6">
    <source>
        <dbReference type="SAM" id="MobiDB-lite"/>
    </source>
</evidence>
<dbReference type="PROSITE" id="PS50076">
    <property type="entry name" value="DNAJ_2"/>
    <property type="match status" value="1"/>
</dbReference>
<evidence type="ECO:0000256" key="3">
    <source>
        <dbReference type="ARBA" id="ARBA00022824"/>
    </source>
</evidence>
<comment type="subcellular location">
    <subcellularLocation>
        <location evidence="1">Endoplasmic reticulum membrane</location>
        <topology evidence="1">Single-pass membrane protein</topology>
    </subcellularLocation>
</comment>
<dbReference type="InterPro" id="IPR001623">
    <property type="entry name" value="DnaJ_domain"/>
</dbReference>
<dbReference type="SMART" id="SM00271">
    <property type="entry name" value="DnaJ"/>
    <property type="match status" value="1"/>
</dbReference>
<dbReference type="Proteomes" id="UP001491310">
    <property type="component" value="Unassembled WGS sequence"/>
</dbReference>
<evidence type="ECO:0000256" key="5">
    <source>
        <dbReference type="ARBA" id="ARBA00023136"/>
    </source>
</evidence>
<protein>
    <recommendedName>
        <fullName evidence="7">J domain-containing protein</fullName>
    </recommendedName>
</protein>
<reference evidence="8 9" key="1">
    <citation type="journal article" date="2024" name="Nat. Commun.">
        <title>Phylogenomics reveals the evolutionary origins of lichenization in chlorophyte algae.</title>
        <authorList>
            <person name="Puginier C."/>
            <person name="Libourel C."/>
            <person name="Otte J."/>
            <person name="Skaloud P."/>
            <person name="Haon M."/>
            <person name="Grisel S."/>
            <person name="Petersen M."/>
            <person name="Berrin J.G."/>
            <person name="Delaux P.M."/>
            <person name="Dal Grande F."/>
            <person name="Keller J."/>
        </authorList>
    </citation>
    <scope>NUCLEOTIDE SEQUENCE [LARGE SCALE GENOMIC DNA]</scope>
    <source>
        <strain evidence="8 9">SAG 216-7</strain>
    </source>
</reference>
<evidence type="ECO:0000259" key="7">
    <source>
        <dbReference type="PROSITE" id="PS50076"/>
    </source>
</evidence>
<evidence type="ECO:0000313" key="9">
    <source>
        <dbReference type="Proteomes" id="UP001491310"/>
    </source>
</evidence>
<dbReference type="PROSITE" id="PS00636">
    <property type="entry name" value="DNAJ_1"/>
    <property type="match status" value="1"/>
</dbReference>
<comment type="caution">
    <text evidence="8">The sequence shown here is derived from an EMBL/GenBank/DDBJ whole genome shotgun (WGS) entry which is preliminary data.</text>
</comment>
<evidence type="ECO:0000256" key="1">
    <source>
        <dbReference type="ARBA" id="ARBA00004389"/>
    </source>
</evidence>
<evidence type="ECO:0000256" key="4">
    <source>
        <dbReference type="ARBA" id="ARBA00022989"/>
    </source>
</evidence>
<dbReference type="Pfam" id="PF00226">
    <property type="entry name" value="DnaJ"/>
    <property type="match status" value="1"/>
</dbReference>
<evidence type="ECO:0000256" key="2">
    <source>
        <dbReference type="ARBA" id="ARBA00022692"/>
    </source>
</evidence>
<proteinExistence type="predicted"/>
<keyword evidence="9" id="KW-1185">Reference proteome</keyword>
<keyword evidence="2" id="KW-0812">Transmembrane</keyword>
<dbReference type="PANTHER" id="PTHR43908:SF3">
    <property type="entry name" value="AT29763P-RELATED"/>
    <property type="match status" value="1"/>
</dbReference>
<dbReference type="Pfam" id="PF09320">
    <property type="entry name" value="DUF1977"/>
    <property type="match status" value="1"/>
</dbReference>
<keyword evidence="4" id="KW-1133">Transmembrane helix</keyword>
<feature type="domain" description="J" evidence="7">
    <location>
        <begin position="34"/>
        <end position="98"/>
    </location>
</feature>